<feature type="region of interest" description="Disordered" evidence="1">
    <location>
        <begin position="318"/>
        <end position="337"/>
    </location>
</feature>
<dbReference type="EMBL" id="AHXC01000005">
    <property type="protein sequence ID" value="ELB02303.1"/>
    <property type="molecule type" value="Genomic_DNA"/>
</dbReference>
<feature type="region of interest" description="Disordered" evidence="1">
    <location>
        <begin position="284"/>
        <end position="309"/>
    </location>
</feature>
<organism evidence="2 3">
    <name type="scientific">Enterococcus faecium EnGen0003</name>
    <dbReference type="NCBI Taxonomy" id="1138901"/>
    <lineage>
        <taxon>Bacteria</taxon>
        <taxon>Bacillati</taxon>
        <taxon>Bacillota</taxon>
        <taxon>Bacilli</taxon>
        <taxon>Lactobacillales</taxon>
        <taxon>Enterococcaceae</taxon>
        <taxon>Enterococcus</taxon>
    </lineage>
</organism>
<dbReference type="AlphaFoldDB" id="A0A828ZPR3"/>
<feature type="compositionally biased region" description="Polar residues" evidence="1">
    <location>
        <begin position="747"/>
        <end position="758"/>
    </location>
</feature>
<feature type="region of interest" description="Disordered" evidence="1">
    <location>
        <begin position="572"/>
        <end position="636"/>
    </location>
</feature>
<feature type="compositionally biased region" description="Polar residues" evidence="1">
    <location>
        <begin position="654"/>
        <end position="672"/>
    </location>
</feature>
<feature type="compositionally biased region" description="Basic and acidic residues" evidence="1">
    <location>
        <begin position="619"/>
        <end position="632"/>
    </location>
</feature>
<evidence type="ECO:0000313" key="3">
    <source>
        <dbReference type="Proteomes" id="UP000010553"/>
    </source>
</evidence>
<feature type="compositionally biased region" description="Polar residues" evidence="1">
    <location>
        <begin position="704"/>
        <end position="713"/>
    </location>
</feature>
<gene>
    <name evidence="2" type="ORF">OIE_04729</name>
</gene>
<evidence type="ECO:0000256" key="1">
    <source>
        <dbReference type="SAM" id="MobiDB-lite"/>
    </source>
</evidence>
<reference evidence="2 3" key="1">
    <citation type="submission" date="2012-12" db="EMBL/GenBank/DDBJ databases">
        <title>The Genome Sequence of Enterococcus faecium E1590.</title>
        <authorList>
            <consortium name="The Broad Institute Genome Sequencing Platform"/>
            <consortium name="The Broad Institute Genome Sequencing Center for Infectious Disease"/>
            <person name="Earl A.M."/>
            <person name="Gilmore M.S."/>
            <person name="van Schaik W."/>
            <person name="Lebreton F."/>
            <person name="Willems R.J."/>
            <person name="Walker B."/>
            <person name="Young S.K."/>
            <person name="Zeng Q."/>
            <person name="Gargeya S."/>
            <person name="Fitzgerald M."/>
            <person name="Haas B."/>
            <person name="Abouelleil A."/>
            <person name="Alvarado L."/>
            <person name="Arachchi H.M."/>
            <person name="Berlin A.M."/>
            <person name="Chapman S.B."/>
            <person name="Dewar J."/>
            <person name="Goldberg J."/>
            <person name="Griggs A."/>
            <person name="Gujja S."/>
            <person name="Hansen M."/>
            <person name="Howarth C."/>
            <person name="Imamovic A."/>
            <person name="Larimer J."/>
            <person name="McCowan C."/>
            <person name="Murphy C."/>
            <person name="Neiman D."/>
            <person name="Pearson M."/>
            <person name="Priest M."/>
            <person name="Roberts A."/>
            <person name="Saif S."/>
            <person name="Shea T."/>
            <person name="Sisk P."/>
            <person name="Sykes S."/>
            <person name="Wortman J."/>
            <person name="Nusbaum C."/>
            <person name="Birren B."/>
        </authorList>
    </citation>
    <scope>NUCLEOTIDE SEQUENCE [LARGE SCALE GENOMIC DNA]</scope>
    <source>
        <strain evidence="2 3">E1590</strain>
    </source>
</reference>
<feature type="compositionally biased region" description="Basic and acidic residues" evidence="1">
    <location>
        <begin position="290"/>
        <end position="299"/>
    </location>
</feature>
<feature type="region of interest" description="Disordered" evidence="1">
    <location>
        <begin position="704"/>
        <end position="758"/>
    </location>
</feature>
<feature type="compositionally biased region" description="Polar residues" evidence="1">
    <location>
        <begin position="574"/>
        <end position="592"/>
    </location>
</feature>
<dbReference type="Proteomes" id="UP000010553">
    <property type="component" value="Unassembled WGS sequence"/>
</dbReference>
<sequence length="758" mass="87846">MNPEKQEEQRIGLCIDKESGRKRFEGVYCTDYLTAITNTMFDHAKQLSDKKFQQHFFQNFTEYLSPEIKGWGLWDDFQKVSRKFEELKLENIYNNLNLTFDGTSQLSEKERVNDYLYDLRGQIAVEVAKTNPRIDLYLYYDPEHTHAFDVRTSDSIFVNHLMTIVAEWSDGVAFEERQVANGGEESYPSHTLRYVYHNKEELAGRVYLYGEGYDNSIVMYDLKGKLTNIMPWERDKDLAVTWKEECRITNLTLDPAYAANHLQQSSTVRQNSGEEKDIKEFADKNPVFENELREGEEKNIPSTPDASASDLKIVNEQAKNLESTTPSSTVRQNSGEEKDIKEFADKNPVFEKELREGEGKNIPFISYSYSFGLKSLAEQEHYKRIARIAPSSTVRQSDNQRMYMIYGEEKDIKKFLDKHPMFEKELREGEKKNIPFTPYAYASEFKSKNKKLILWNEINSIINSRREFQPENLTIRKNIDACFEKIMLEVAKERSDITIVMCNDYSIDKDVRIVNGSRIDSRAAALRYIYHTPELRKKVVFYNGAQNRMAPWEANPELWKACVKDFGMDLRPNEQLTQPKSTAKQDNSTRTETLVEINPLENREESKQKTDQTIQPKNTHQDKPSQLKDLASRHNHQSLSDIMQAADIQHKENNQSNNWKQDSPTKQNVSTNTQKEISLIKAESWADSNESKRVGQLIKTWETPSQTTSATTLDSRKQGLGQLLEDVTTRKSYPSGEKKQVIPNKALSLSKTQPHLEF</sequence>
<evidence type="ECO:0000313" key="2">
    <source>
        <dbReference type="EMBL" id="ELB02303.1"/>
    </source>
</evidence>
<feature type="region of interest" description="Disordered" evidence="1">
    <location>
        <begin position="652"/>
        <end position="672"/>
    </location>
</feature>
<name>A0A828ZPR3_ENTFC</name>
<feature type="compositionally biased region" description="Polar residues" evidence="1">
    <location>
        <begin position="318"/>
        <end position="333"/>
    </location>
</feature>
<accession>A0A828ZPR3</accession>
<proteinExistence type="predicted"/>
<comment type="caution">
    <text evidence="2">The sequence shown here is derived from an EMBL/GenBank/DDBJ whole genome shotgun (WGS) entry which is preliminary data.</text>
</comment>
<dbReference type="RefSeq" id="WP_002335135.1">
    <property type="nucleotide sequence ID" value="NZ_KB029692.1"/>
</dbReference>
<feature type="compositionally biased region" description="Basic and acidic residues" evidence="1">
    <location>
        <begin position="601"/>
        <end position="610"/>
    </location>
</feature>
<protein>
    <submittedName>
        <fullName evidence="2">Uncharacterized protein</fullName>
    </submittedName>
</protein>